<gene>
    <name evidence="1" type="ORF">R1flu_018146</name>
</gene>
<protein>
    <recommendedName>
        <fullName evidence="3">Secreted protein</fullName>
    </recommendedName>
</protein>
<evidence type="ECO:0000313" key="2">
    <source>
        <dbReference type="Proteomes" id="UP001605036"/>
    </source>
</evidence>
<proteinExistence type="predicted"/>
<evidence type="ECO:0000313" key="1">
    <source>
        <dbReference type="EMBL" id="KAL2650018.1"/>
    </source>
</evidence>
<dbReference type="EMBL" id="JBHFFA010000001">
    <property type="protein sequence ID" value="KAL2650018.1"/>
    <property type="molecule type" value="Genomic_DNA"/>
</dbReference>
<reference evidence="1 2" key="1">
    <citation type="submission" date="2024-09" db="EMBL/GenBank/DDBJ databases">
        <title>Chromosome-scale assembly of Riccia fluitans.</title>
        <authorList>
            <person name="Paukszto L."/>
            <person name="Sawicki J."/>
            <person name="Karawczyk K."/>
            <person name="Piernik-Szablinska J."/>
            <person name="Szczecinska M."/>
            <person name="Mazdziarz M."/>
        </authorList>
    </citation>
    <scope>NUCLEOTIDE SEQUENCE [LARGE SCALE GENOMIC DNA]</scope>
    <source>
        <strain evidence="1">Rf_01</strain>
        <tissue evidence="1">Aerial parts of the thallus</tissue>
    </source>
</reference>
<comment type="caution">
    <text evidence="1">The sequence shown here is derived from an EMBL/GenBank/DDBJ whole genome shotgun (WGS) entry which is preliminary data.</text>
</comment>
<dbReference type="AlphaFoldDB" id="A0ABD1ZF03"/>
<name>A0ABD1ZF03_9MARC</name>
<dbReference type="Proteomes" id="UP001605036">
    <property type="component" value="Unassembled WGS sequence"/>
</dbReference>
<sequence>MRWWIVSGWAVFGRSFSFSVRVELLLIAFVDRLRVRGGLVLGAHGNIGVAGYSSVFAPRKPSSLFDRLYPNEGTNSARIKGEALVASIVRKILVQGL</sequence>
<evidence type="ECO:0008006" key="3">
    <source>
        <dbReference type="Google" id="ProtNLM"/>
    </source>
</evidence>
<organism evidence="1 2">
    <name type="scientific">Riccia fluitans</name>
    <dbReference type="NCBI Taxonomy" id="41844"/>
    <lineage>
        <taxon>Eukaryota</taxon>
        <taxon>Viridiplantae</taxon>
        <taxon>Streptophyta</taxon>
        <taxon>Embryophyta</taxon>
        <taxon>Marchantiophyta</taxon>
        <taxon>Marchantiopsida</taxon>
        <taxon>Marchantiidae</taxon>
        <taxon>Marchantiales</taxon>
        <taxon>Ricciaceae</taxon>
        <taxon>Riccia</taxon>
    </lineage>
</organism>
<accession>A0ABD1ZF03</accession>
<keyword evidence="2" id="KW-1185">Reference proteome</keyword>